<keyword evidence="3" id="KW-1185">Reference proteome</keyword>
<evidence type="ECO:0000313" key="2">
    <source>
        <dbReference type="EMBL" id="KAF2710763.1"/>
    </source>
</evidence>
<dbReference type="Proteomes" id="UP000799428">
    <property type="component" value="Unassembled WGS sequence"/>
</dbReference>
<gene>
    <name evidence="2" type="ORF">K504DRAFT_500705</name>
</gene>
<dbReference type="EMBL" id="MU005768">
    <property type="protein sequence ID" value="KAF2710763.1"/>
    <property type="molecule type" value="Genomic_DNA"/>
</dbReference>
<reference evidence="2" key="1">
    <citation type="journal article" date="2020" name="Stud. Mycol.">
        <title>101 Dothideomycetes genomes: a test case for predicting lifestyles and emergence of pathogens.</title>
        <authorList>
            <person name="Haridas S."/>
            <person name="Albert R."/>
            <person name="Binder M."/>
            <person name="Bloem J."/>
            <person name="Labutti K."/>
            <person name="Salamov A."/>
            <person name="Andreopoulos B."/>
            <person name="Baker S."/>
            <person name="Barry K."/>
            <person name="Bills G."/>
            <person name="Bluhm B."/>
            <person name="Cannon C."/>
            <person name="Castanera R."/>
            <person name="Culley D."/>
            <person name="Daum C."/>
            <person name="Ezra D."/>
            <person name="Gonzalez J."/>
            <person name="Henrissat B."/>
            <person name="Kuo A."/>
            <person name="Liang C."/>
            <person name="Lipzen A."/>
            <person name="Lutzoni F."/>
            <person name="Magnuson J."/>
            <person name="Mondo S."/>
            <person name="Nolan M."/>
            <person name="Ohm R."/>
            <person name="Pangilinan J."/>
            <person name="Park H.-J."/>
            <person name="Ramirez L."/>
            <person name="Alfaro M."/>
            <person name="Sun H."/>
            <person name="Tritt A."/>
            <person name="Yoshinaga Y."/>
            <person name="Zwiers L.-H."/>
            <person name="Turgeon B."/>
            <person name="Goodwin S."/>
            <person name="Spatafora J."/>
            <person name="Crous P."/>
            <person name="Grigoriev I."/>
        </authorList>
    </citation>
    <scope>NUCLEOTIDE SEQUENCE</scope>
    <source>
        <strain evidence="2">CBS 279.74</strain>
    </source>
</reference>
<evidence type="ECO:0008006" key="4">
    <source>
        <dbReference type="Google" id="ProtNLM"/>
    </source>
</evidence>
<sequence length="205" mass="23959">MQFSPHSPHVHTTHPNRNPSRTSPSSAPPNSPLPKQSTLPMSITKDRRRFETRVREDAQTWRDRLLGRRLVTPDLSVSSYPRWKNDVYIWEPRVYFCAPPSEGLDAKLTYKTQPASPLLRLPAELRLQILECVVPVQMAWTGMNKLYQKDATWMNTSDVMFCCKQLYAETRAMAVRLHTFEFELLPRRTRLCGMSREECIYIYDL</sequence>
<evidence type="ECO:0000313" key="3">
    <source>
        <dbReference type="Proteomes" id="UP000799428"/>
    </source>
</evidence>
<protein>
    <recommendedName>
        <fullName evidence="4">F-box domain-containing protein</fullName>
    </recommendedName>
</protein>
<proteinExistence type="predicted"/>
<feature type="compositionally biased region" description="Low complexity" evidence="1">
    <location>
        <begin position="15"/>
        <end position="25"/>
    </location>
</feature>
<evidence type="ECO:0000256" key="1">
    <source>
        <dbReference type="SAM" id="MobiDB-lite"/>
    </source>
</evidence>
<accession>A0A6G1KDQ0</accession>
<organism evidence="2 3">
    <name type="scientific">Pleomassaria siparia CBS 279.74</name>
    <dbReference type="NCBI Taxonomy" id="1314801"/>
    <lineage>
        <taxon>Eukaryota</taxon>
        <taxon>Fungi</taxon>
        <taxon>Dikarya</taxon>
        <taxon>Ascomycota</taxon>
        <taxon>Pezizomycotina</taxon>
        <taxon>Dothideomycetes</taxon>
        <taxon>Pleosporomycetidae</taxon>
        <taxon>Pleosporales</taxon>
        <taxon>Pleomassariaceae</taxon>
        <taxon>Pleomassaria</taxon>
    </lineage>
</organism>
<name>A0A6G1KDQ0_9PLEO</name>
<dbReference type="AlphaFoldDB" id="A0A6G1KDQ0"/>
<dbReference type="OrthoDB" id="5413827at2759"/>
<feature type="region of interest" description="Disordered" evidence="1">
    <location>
        <begin position="1"/>
        <end position="51"/>
    </location>
</feature>